<dbReference type="AlphaFoldDB" id="A0A100VNH0"/>
<evidence type="ECO:0000313" key="3">
    <source>
        <dbReference type="Proteomes" id="UP000069697"/>
    </source>
</evidence>
<gene>
    <name evidence="2" type="ORF">PAHA3_3053</name>
</gene>
<organism evidence="2 3">
    <name type="scientific">Paenibacillus amylolyticus</name>
    <dbReference type="NCBI Taxonomy" id="1451"/>
    <lineage>
        <taxon>Bacteria</taxon>
        <taxon>Bacillati</taxon>
        <taxon>Bacillota</taxon>
        <taxon>Bacilli</taxon>
        <taxon>Bacillales</taxon>
        <taxon>Paenibacillaceae</taxon>
        <taxon>Paenibacillus</taxon>
    </lineage>
</organism>
<reference evidence="2 3" key="1">
    <citation type="journal article" date="2016" name="Genome Announc.">
        <title>Draft Genome Sequence of Paenibacillus amylolyticus Heshi-A3, Isolated from Fermented Rice Bran in a Japanese Fermented Seafood Dish.</title>
        <authorList>
            <person name="Akuzawa S."/>
            <person name="Nagaoka J."/>
            <person name="Kanekatsu M."/>
            <person name="Kubota E."/>
            <person name="Ohtake R."/>
            <person name="Suzuki T."/>
            <person name="Kanesaki Y."/>
        </authorList>
    </citation>
    <scope>NUCLEOTIDE SEQUENCE [LARGE SCALE GENOMIC DNA]</scope>
    <source>
        <strain evidence="2 3">Heshi-A3</strain>
    </source>
</reference>
<protein>
    <submittedName>
        <fullName evidence="2">Uncharacterized protein</fullName>
    </submittedName>
</protein>
<sequence length="59" mass="6590">MSNTPDGAHLSEADAIRGGLYTPDGEKVRIPVIEDVQFSGCRNVDDSYERYDVNDEESR</sequence>
<dbReference type="Proteomes" id="UP000069697">
    <property type="component" value="Unassembled WGS sequence"/>
</dbReference>
<comment type="caution">
    <text evidence="2">The sequence shown here is derived from an EMBL/GenBank/DDBJ whole genome shotgun (WGS) entry which is preliminary data.</text>
</comment>
<evidence type="ECO:0000313" key="2">
    <source>
        <dbReference type="EMBL" id="GAS82978.1"/>
    </source>
</evidence>
<evidence type="ECO:0000256" key="1">
    <source>
        <dbReference type="SAM" id="MobiDB-lite"/>
    </source>
</evidence>
<name>A0A100VNH0_PAEAM</name>
<feature type="region of interest" description="Disordered" evidence="1">
    <location>
        <begin position="1"/>
        <end position="24"/>
    </location>
</feature>
<reference evidence="3" key="2">
    <citation type="submission" date="2016-01" db="EMBL/GenBank/DDBJ databases">
        <title>Draft Genome Sequence of Paenibacillus amylolyticus Heshi-A3 that Was Isolated from Fermented Rice Bran with Aging Salted Mackerel, Which Was Named Heshiko as Traditional Fermented Seafood in Japan.</title>
        <authorList>
            <person name="Akuzawa S."/>
            <person name="Nakagawa J."/>
            <person name="Kanekatsu T."/>
            <person name="Kubota E."/>
            <person name="Ohtake R."/>
            <person name="Suzuki T."/>
            <person name="Kanesaki Y."/>
        </authorList>
    </citation>
    <scope>NUCLEOTIDE SEQUENCE [LARGE SCALE GENOMIC DNA]</scope>
    <source>
        <strain evidence="3">Heshi-A3</strain>
    </source>
</reference>
<dbReference type="EMBL" id="BCNV01000001">
    <property type="protein sequence ID" value="GAS82978.1"/>
    <property type="molecule type" value="Genomic_DNA"/>
</dbReference>
<proteinExistence type="predicted"/>
<accession>A0A100VNH0</accession>